<evidence type="ECO:0000259" key="2">
    <source>
        <dbReference type="PROSITE" id="PS50989"/>
    </source>
</evidence>
<protein>
    <submittedName>
        <fullName evidence="3 4">Methylmalonyl-CoA carboxyltransferase</fullName>
        <ecNumber evidence="4">2.1.3.1</ecNumber>
    </submittedName>
</protein>
<reference evidence="3" key="2">
    <citation type="submission" date="2019-07" db="EMBL/GenBank/DDBJ databases">
        <title>Complete Genome Sequences of Clinical Pandoraea fibrosis Isolates.</title>
        <authorList>
            <person name="Pitt M.E."/>
            <person name="Nguyen S.H."/>
            <person name="Duarte T.P.S."/>
            <person name="Roddam L.F."/>
            <person name="Blaskovich M.A.T."/>
            <person name="Cooper M.A."/>
            <person name="Coin L.J.M."/>
        </authorList>
    </citation>
    <scope>NUCLEOTIDE SEQUENCE</scope>
    <source>
        <strain evidence="3">6399</strain>
    </source>
</reference>
<feature type="domain" description="CoA carboxyltransferase N-terminal" evidence="1">
    <location>
        <begin position="2"/>
        <end position="256"/>
    </location>
</feature>
<accession>A0A5E4S438</accession>
<dbReference type="PANTHER" id="PTHR43842:SF2">
    <property type="entry name" value="PROPIONYL-COA CARBOXYLASE BETA CHAIN, MITOCHONDRIAL"/>
    <property type="match status" value="1"/>
</dbReference>
<dbReference type="GO" id="GO:0009317">
    <property type="term" value="C:acetyl-CoA carboxylase complex"/>
    <property type="evidence" value="ECO:0007669"/>
    <property type="project" value="TreeGrafter"/>
</dbReference>
<dbReference type="RefSeq" id="WP_052240357.1">
    <property type="nucleotide sequence ID" value="NZ_CABPRW010000001.1"/>
</dbReference>
<keyword evidence="4" id="KW-0808">Transferase</keyword>
<reference evidence="3 5" key="1">
    <citation type="journal article" date="2015" name="Genome Announc.">
        <title>Genome Sequences of Two Pandoraea pnomenusa Isolates Recovered 11 Months Apart from a Cystic Fibrosis Patient.</title>
        <authorList>
            <person name="Ee R."/>
            <person name="Ambrose M."/>
            <person name="Lazenby J."/>
            <person name="Williams P."/>
            <person name="Chan K.G."/>
            <person name="Roddam L."/>
        </authorList>
    </citation>
    <scope>NUCLEOTIDE SEQUENCE [LARGE SCALE GENOMIC DNA]</scope>
    <source>
        <strain evidence="3 5">6399</strain>
    </source>
</reference>
<dbReference type="InterPro" id="IPR051047">
    <property type="entry name" value="AccD/PCCB"/>
</dbReference>
<feature type="domain" description="CoA carboxyltransferase C-terminal" evidence="2">
    <location>
        <begin position="266"/>
        <end position="501"/>
    </location>
</feature>
<dbReference type="InterPro" id="IPR034733">
    <property type="entry name" value="AcCoA_carboxyl_beta"/>
</dbReference>
<evidence type="ECO:0000313" key="6">
    <source>
        <dbReference type="Proteomes" id="UP000382577"/>
    </source>
</evidence>
<dbReference type="SUPFAM" id="SSF52096">
    <property type="entry name" value="ClpP/crotonase"/>
    <property type="match status" value="2"/>
</dbReference>
<evidence type="ECO:0000313" key="4">
    <source>
        <dbReference type="EMBL" id="VVD69472.1"/>
    </source>
</evidence>
<dbReference type="InterPro" id="IPR011762">
    <property type="entry name" value="COA_CT_N"/>
</dbReference>
<dbReference type="GO" id="GO:0004658">
    <property type="term" value="F:propionyl-CoA carboxylase activity"/>
    <property type="evidence" value="ECO:0007669"/>
    <property type="project" value="TreeGrafter"/>
</dbReference>
<dbReference type="GO" id="GO:0047154">
    <property type="term" value="F:methylmalonyl-CoA carboxytransferase activity"/>
    <property type="evidence" value="ECO:0007669"/>
    <property type="project" value="UniProtKB-EC"/>
</dbReference>
<reference evidence="4 6" key="3">
    <citation type="submission" date="2019-08" db="EMBL/GenBank/DDBJ databases">
        <authorList>
            <person name="Peeters C."/>
        </authorList>
    </citation>
    <scope>NUCLEOTIDE SEQUENCE [LARGE SCALE GENOMIC DNA]</scope>
    <source>
        <strain evidence="4 6">LMG 31113</strain>
    </source>
</reference>
<dbReference type="Pfam" id="PF01039">
    <property type="entry name" value="Carboxyl_trans"/>
    <property type="match status" value="1"/>
</dbReference>
<dbReference type="PROSITE" id="PS50989">
    <property type="entry name" value="COA_CT_CTER"/>
    <property type="match status" value="1"/>
</dbReference>
<dbReference type="EC" id="2.1.3.1" evidence="4"/>
<dbReference type="EMBL" id="CP047385">
    <property type="protein sequence ID" value="QHF13863.1"/>
    <property type="molecule type" value="Genomic_DNA"/>
</dbReference>
<organism evidence="4 6">
    <name type="scientific">Pandoraea fibrosis</name>
    <dbReference type="NCBI Taxonomy" id="1891094"/>
    <lineage>
        <taxon>Bacteria</taxon>
        <taxon>Pseudomonadati</taxon>
        <taxon>Pseudomonadota</taxon>
        <taxon>Betaproteobacteria</taxon>
        <taxon>Burkholderiales</taxon>
        <taxon>Burkholderiaceae</taxon>
        <taxon>Pandoraea</taxon>
    </lineage>
</organism>
<dbReference type="Gene3D" id="3.90.226.10">
    <property type="entry name" value="2-enoyl-CoA Hydratase, Chain A, domain 1"/>
    <property type="match status" value="2"/>
</dbReference>
<dbReference type="InterPro" id="IPR029045">
    <property type="entry name" value="ClpP/crotonase-like_dom_sf"/>
</dbReference>
<gene>
    <name evidence="4" type="ORF">PFI31113_00527</name>
    <name evidence="3" type="ORF">PI93_015350</name>
</gene>
<dbReference type="Proteomes" id="UP000035080">
    <property type="component" value="Chromosome"/>
</dbReference>
<evidence type="ECO:0000313" key="5">
    <source>
        <dbReference type="Proteomes" id="UP000035080"/>
    </source>
</evidence>
<sequence>MDKRKIDELHARRSAVRSAASGAAIEKLRAQGKLTARERLALLLDDGSFVEMGIHAHSAHASLRERTPADGIVTGYGTIDGRIVYVAADDATVLGGTRGRVGEIKIARVREAALKHRKPFIALMEAGAARVQESFGAMAANMGARFGDHFRMSGQIPQLAAILGPAFGGPSFTAAQSDFTALARGTGVMGMSGPLVVKVGTGELVTSDAIGGAEVSETVTGQADYVGDTEADTLQSLRTFLSFLPSHCGELPPVRAPQPAAVDTEEGREKLRAMIPDIGRQAYDMKRVLSLLVDAGDVFHYRPKYGPNLITALGRIDGQPVGFLASNPMARGGVMDEKTAQKARKFVDLCDAFHVPLVFICDAPGFLVGPDIEKHRMVSLAARLLNTVCAASVPKVTIVARKAIGLAYLAMCGRTMRPDYLAAWPGAHFDVMGPEAGVELVYGREIAGAPDPGARKAEIMAKLDEQSSAYEAAAQGWIDDVIDPAETRDVIRRTLRATADARVPGFKHRIDP</sequence>
<proteinExistence type="predicted"/>
<dbReference type="Proteomes" id="UP000382577">
    <property type="component" value="Unassembled WGS sequence"/>
</dbReference>
<dbReference type="PANTHER" id="PTHR43842">
    <property type="entry name" value="PROPIONYL-COA CARBOXYLASE BETA CHAIN"/>
    <property type="match status" value="1"/>
</dbReference>
<dbReference type="AlphaFoldDB" id="A0A5E4S438"/>
<evidence type="ECO:0000313" key="3">
    <source>
        <dbReference type="EMBL" id="QHF13863.1"/>
    </source>
</evidence>
<evidence type="ECO:0000259" key="1">
    <source>
        <dbReference type="PROSITE" id="PS50980"/>
    </source>
</evidence>
<dbReference type="PROSITE" id="PS50980">
    <property type="entry name" value="COA_CT_NTER"/>
    <property type="match status" value="1"/>
</dbReference>
<dbReference type="InterPro" id="IPR011763">
    <property type="entry name" value="COA_CT_C"/>
</dbReference>
<dbReference type="EMBL" id="CABPRW010000001">
    <property type="protein sequence ID" value="VVD69472.1"/>
    <property type="molecule type" value="Genomic_DNA"/>
</dbReference>
<keyword evidence="5" id="KW-1185">Reference proteome</keyword>
<dbReference type="OrthoDB" id="9803706at2"/>
<name>A0A5E4S438_9BURK</name>